<reference evidence="1" key="1">
    <citation type="submission" date="2013-12" db="EMBL/GenBank/DDBJ databases">
        <title>The Genome Sequence of Aphanomyces astaci APO3.</title>
        <authorList>
            <consortium name="The Broad Institute Genomics Platform"/>
            <person name="Russ C."/>
            <person name="Tyler B."/>
            <person name="van West P."/>
            <person name="Dieguez-Uribeondo J."/>
            <person name="Young S.K."/>
            <person name="Zeng Q."/>
            <person name="Gargeya S."/>
            <person name="Fitzgerald M."/>
            <person name="Abouelleil A."/>
            <person name="Alvarado L."/>
            <person name="Chapman S.B."/>
            <person name="Gainer-Dewar J."/>
            <person name="Goldberg J."/>
            <person name="Griggs A."/>
            <person name="Gujja S."/>
            <person name="Hansen M."/>
            <person name="Howarth C."/>
            <person name="Imamovic A."/>
            <person name="Ireland A."/>
            <person name="Larimer J."/>
            <person name="McCowan C."/>
            <person name="Murphy C."/>
            <person name="Pearson M."/>
            <person name="Poon T.W."/>
            <person name="Priest M."/>
            <person name="Roberts A."/>
            <person name="Saif S."/>
            <person name="Shea T."/>
            <person name="Sykes S."/>
            <person name="Wortman J."/>
            <person name="Nusbaum C."/>
            <person name="Birren B."/>
        </authorList>
    </citation>
    <scope>NUCLEOTIDE SEQUENCE [LARGE SCALE GENOMIC DNA]</scope>
    <source>
        <strain evidence="1">APO3</strain>
    </source>
</reference>
<dbReference type="GeneID" id="20810602"/>
<dbReference type="VEuPathDB" id="FungiDB:H257_08606"/>
<protein>
    <submittedName>
        <fullName evidence="1">Uncharacterized protein</fullName>
    </submittedName>
</protein>
<name>W4GDK7_APHAT</name>
<proteinExistence type="predicted"/>
<sequence>MNLVLEFEDVQEYGSHLLQGSNADGKVGTAQHCEPTSTEKRRVKMQCLRKLPTWNERVALVLLNRLRKQETARRRSQLAQTMLDVGSFLKALRVTDANDDEAEDE</sequence>
<dbReference type="AlphaFoldDB" id="W4GDK7"/>
<evidence type="ECO:0000313" key="1">
    <source>
        <dbReference type="EMBL" id="ETV77755.1"/>
    </source>
</evidence>
<gene>
    <name evidence="1" type="ORF">H257_08606</name>
</gene>
<dbReference type="EMBL" id="KI913132">
    <property type="protein sequence ID" value="ETV77755.1"/>
    <property type="molecule type" value="Genomic_DNA"/>
</dbReference>
<organism evidence="1">
    <name type="scientific">Aphanomyces astaci</name>
    <name type="common">Crayfish plague agent</name>
    <dbReference type="NCBI Taxonomy" id="112090"/>
    <lineage>
        <taxon>Eukaryota</taxon>
        <taxon>Sar</taxon>
        <taxon>Stramenopiles</taxon>
        <taxon>Oomycota</taxon>
        <taxon>Saprolegniomycetes</taxon>
        <taxon>Saprolegniales</taxon>
        <taxon>Verrucalvaceae</taxon>
        <taxon>Aphanomyces</taxon>
    </lineage>
</organism>
<accession>W4GDK7</accession>
<dbReference type="RefSeq" id="XP_009832865.1">
    <property type="nucleotide sequence ID" value="XM_009834563.1"/>
</dbReference>